<dbReference type="GO" id="GO:1905515">
    <property type="term" value="P:non-motile cilium assembly"/>
    <property type="evidence" value="ECO:0007669"/>
    <property type="project" value="TreeGrafter"/>
</dbReference>
<dbReference type="PANTHER" id="PTHR13531">
    <property type="entry name" value="GEO07735P1-RELATED-RELATED"/>
    <property type="match status" value="1"/>
</dbReference>
<dbReference type="Proteomes" id="UP001233999">
    <property type="component" value="Unassembled WGS sequence"/>
</dbReference>
<reference evidence="6" key="2">
    <citation type="submission" date="2023-05" db="EMBL/GenBank/DDBJ databases">
        <authorList>
            <person name="Fouks B."/>
        </authorList>
    </citation>
    <scope>NUCLEOTIDE SEQUENCE</scope>
    <source>
        <strain evidence="6">Stay&amp;Tobe</strain>
        <tissue evidence="6">Testes</tissue>
    </source>
</reference>
<feature type="transmembrane region" description="Helical" evidence="5">
    <location>
        <begin position="55"/>
        <end position="76"/>
    </location>
</feature>
<protein>
    <recommendedName>
        <fullName evidence="8">Transmembrane protein 216</fullName>
    </recommendedName>
</protein>
<evidence type="ECO:0000313" key="6">
    <source>
        <dbReference type="EMBL" id="KAJ9601155.1"/>
    </source>
</evidence>
<comment type="caution">
    <text evidence="6">The sequence shown here is derived from an EMBL/GenBank/DDBJ whole genome shotgun (WGS) entry which is preliminary data.</text>
</comment>
<sequence>MFALCEFGMGIFKAINLPYPTGTIISEFILLIFLSCIEALRIFLGRKGNLTERSFCVLVSIVLTIPSIFGVLYFLIWQTYVLRLEVILCAIQLTFQGLELVFALLCLVTFYKSGTY</sequence>
<evidence type="ECO:0000313" key="7">
    <source>
        <dbReference type="Proteomes" id="UP001233999"/>
    </source>
</evidence>
<comment type="subcellular location">
    <subcellularLocation>
        <location evidence="1">Membrane</location>
        <topology evidence="1">Multi-pass membrane protein</topology>
    </subcellularLocation>
</comment>
<dbReference type="EMBL" id="JASPKZ010000033">
    <property type="protein sequence ID" value="KAJ9601155.1"/>
    <property type="molecule type" value="Genomic_DNA"/>
</dbReference>
<dbReference type="InterPro" id="IPR019184">
    <property type="entry name" value="Uncharacterised_TM-17"/>
</dbReference>
<dbReference type="PANTHER" id="PTHR13531:SF0">
    <property type="entry name" value="GEO07735P1-RELATED"/>
    <property type="match status" value="1"/>
</dbReference>
<evidence type="ECO:0000256" key="2">
    <source>
        <dbReference type="ARBA" id="ARBA00022692"/>
    </source>
</evidence>
<dbReference type="GO" id="GO:0035869">
    <property type="term" value="C:ciliary transition zone"/>
    <property type="evidence" value="ECO:0007669"/>
    <property type="project" value="TreeGrafter"/>
</dbReference>
<evidence type="ECO:0000256" key="3">
    <source>
        <dbReference type="ARBA" id="ARBA00022989"/>
    </source>
</evidence>
<keyword evidence="3 5" id="KW-1133">Transmembrane helix</keyword>
<feature type="transmembrane region" description="Helical" evidence="5">
    <location>
        <begin position="24"/>
        <end position="43"/>
    </location>
</feature>
<proteinExistence type="predicted"/>
<keyword evidence="2 5" id="KW-0812">Transmembrane</keyword>
<gene>
    <name evidence="6" type="ORF">L9F63_000675</name>
</gene>
<evidence type="ECO:0008006" key="8">
    <source>
        <dbReference type="Google" id="ProtNLM"/>
    </source>
</evidence>
<name>A0AAD8ALY9_DIPPU</name>
<evidence type="ECO:0000256" key="5">
    <source>
        <dbReference type="SAM" id="Phobius"/>
    </source>
</evidence>
<evidence type="ECO:0000256" key="1">
    <source>
        <dbReference type="ARBA" id="ARBA00004141"/>
    </source>
</evidence>
<feature type="transmembrane region" description="Helical" evidence="5">
    <location>
        <begin position="82"/>
        <end position="111"/>
    </location>
</feature>
<accession>A0AAD8ALY9</accession>
<dbReference type="Pfam" id="PF09799">
    <property type="entry name" value="Transmemb_17"/>
    <property type="match status" value="1"/>
</dbReference>
<keyword evidence="4 5" id="KW-0472">Membrane</keyword>
<reference evidence="6" key="1">
    <citation type="journal article" date="2023" name="IScience">
        <title>Live-bearing cockroach genome reveals convergent evolutionary mechanisms linked to viviparity in insects and beyond.</title>
        <authorList>
            <person name="Fouks B."/>
            <person name="Harrison M.C."/>
            <person name="Mikhailova A.A."/>
            <person name="Marchal E."/>
            <person name="English S."/>
            <person name="Carruthers M."/>
            <person name="Jennings E.C."/>
            <person name="Chiamaka E.L."/>
            <person name="Frigard R.A."/>
            <person name="Pippel M."/>
            <person name="Attardo G.M."/>
            <person name="Benoit J.B."/>
            <person name="Bornberg-Bauer E."/>
            <person name="Tobe S.S."/>
        </authorList>
    </citation>
    <scope>NUCLEOTIDE SEQUENCE</scope>
    <source>
        <strain evidence="6">Stay&amp;Tobe</strain>
    </source>
</reference>
<organism evidence="6 7">
    <name type="scientific">Diploptera punctata</name>
    <name type="common">Pacific beetle cockroach</name>
    <dbReference type="NCBI Taxonomy" id="6984"/>
    <lineage>
        <taxon>Eukaryota</taxon>
        <taxon>Metazoa</taxon>
        <taxon>Ecdysozoa</taxon>
        <taxon>Arthropoda</taxon>
        <taxon>Hexapoda</taxon>
        <taxon>Insecta</taxon>
        <taxon>Pterygota</taxon>
        <taxon>Neoptera</taxon>
        <taxon>Polyneoptera</taxon>
        <taxon>Dictyoptera</taxon>
        <taxon>Blattodea</taxon>
        <taxon>Blaberoidea</taxon>
        <taxon>Blaberidae</taxon>
        <taxon>Diplopterinae</taxon>
        <taxon>Diploptera</taxon>
    </lineage>
</organism>
<evidence type="ECO:0000256" key="4">
    <source>
        <dbReference type="ARBA" id="ARBA00023136"/>
    </source>
</evidence>
<dbReference type="GO" id="GO:0016020">
    <property type="term" value="C:membrane"/>
    <property type="evidence" value="ECO:0007669"/>
    <property type="project" value="UniProtKB-SubCell"/>
</dbReference>
<keyword evidence="7" id="KW-1185">Reference proteome</keyword>
<dbReference type="AlphaFoldDB" id="A0AAD8ALY9"/>